<dbReference type="Proteomes" id="UP000092461">
    <property type="component" value="Unassembled WGS sequence"/>
</dbReference>
<protein>
    <recommendedName>
        <fullName evidence="11">G-protein coupled receptors family 1 profile domain-containing protein</fullName>
    </recommendedName>
</protein>
<evidence type="ECO:0000259" key="11">
    <source>
        <dbReference type="PROSITE" id="PS50262"/>
    </source>
</evidence>
<dbReference type="VEuPathDB" id="VectorBase:LLOJ002983"/>
<evidence type="ECO:0000256" key="7">
    <source>
        <dbReference type="ARBA" id="ARBA00023170"/>
    </source>
</evidence>
<feature type="transmembrane region" description="Helical" evidence="10">
    <location>
        <begin position="353"/>
        <end position="381"/>
    </location>
</feature>
<evidence type="ECO:0000256" key="2">
    <source>
        <dbReference type="ARBA" id="ARBA00010663"/>
    </source>
</evidence>
<feature type="region of interest" description="Disordered" evidence="9">
    <location>
        <begin position="505"/>
        <end position="532"/>
    </location>
</feature>
<dbReference type="PANTHER" id="PTHR24243:SF233">
    <property type="entry name" value="THYROTROPIN-RELEASING HORMONE RECEPTOR"/>
    <property type="match status" value="1"/>
</dbReference>
<comment type="subcellular location">
    <subcellularLocation>
        <location evidence="1">Membrane</location>
        <topology evidence="1">Multi-pass membrane protein</topology>
    </subcellularLocation>
</comment>
<dbReference type="GO" id="GO:0005886">
    <property type="term" value="C:plasma membrane"/>
    <property type="evidence" value="ECO:0007669"/>
    <property type="project" value="TreeGrafter"/>
</dbReference>
<dbReference type="InterPro" id="IPR017452">
    <property type="entry name" value="GPCR_Rhodpsn_7TM"/>
</dbReference>
<dbReference type="PROSITE" id="PS50262">
    <property type="entry name" value="G_PROTEIN_RECEP_F1_2"/>
    <property type="match status" value="2"/>
</dbReference>
<sequence length="669" mass="74856">MYGNTNCGKRVPNSFGGGIQEYGLCGWKSRGGVLNTGIKCMDNFLLLMIISVFFILPLMVLIILYSIIAKNLISNDISMLRLRPTKSELSHKARKKVVMIIATVVIAHFSCLLPFRILTLWIVIAPDEHVKGVSAERYYNVLFFSRIMLYLNSAINPILYNLMSSKFRKGFTRLCCWYCQCTSAKMWCTRQKQQTPLNTTTTSSFLTHSVNSRKSSSCYRTTLSMDDVRIRNGGPNACRWGNEGTNDNATNDDVYHEKRVTRQSSTPFLGGGDTAELREAIVIKTSTKHHQSTMTKSNEDDTKGFCTQRYEILYLNNTTFIPSSPILSIATYTNETNVDGSEFAVCITAADKLWPASFFVGSIVLFFVIPFLILVVLYSVIARHLMNNPGLISYGHRHVLKYRKQVILMLSAVIFSFFVCLSPFRALTLWIIVVPPEAIMSLGFEAYYNLLYFCRIMLYLNSAINPVLYNLMSSKFRQGFFSLLRCHRLVGSKLLTGTRKGTFHTTSTNLSTSNSGDKHRRQQTEKESAAGGASGVAVGAKVAALANFDGKTQSNYGQTEIDVDLFRSAGPPPNAVTTNTTTNSQAKQQPQPRVESLGGGQVDSTSNLLSIHHHESRVKFKDGPQNKDSSHDVVEREKETLIPQCNGIDDAHLQFDFEALPRLKKESFV</sequence>
<accession>A0A1B0CF63</accession>
<dbReference type="SUPFAM" id="SSF81321">
    <property type="entry name" value="Family A G protein-coupled receptor-like"/>
    <property type="match status" value="2"/>
</dbReference>
<evidence type="ECO:0000256" key="3">
    <source>
        <dbReference type="ARBA" id="ARBA00022692"/>
    </source>
</evidence>
<feature type="compositionally biased region" description="Low complexity" evidence="9">
    <location>
        <begin position="505"/>
        <end position="515"/>
    </location>
</feature>
<evidence type="ECO:0000256" key="8">
    <source>
        <dbReference type="ARBA" id="ARBA00023224"/>
    </source>
</evidence>
<dbReference type="PANTHER" id="PTHR24243">
    <property type="entry name" value="G-PROTEIN COUPLED RECEPTOR"/>
    <property type="match status" value="1"/>
</dbReference>
<keyword evidence="7" id="KW-0675">Receptor</keyword>
<comment type="similarity">
    <text evidence="2">Belongs to the G-protein coupled receptor 1 family.</text>
</comment>
<feature type="domain" description="G-protein coupled receptors family 1 profile" evidence="11">
    <location>
        <begin position="346"/>
        <end position="469"/>
    </location>
</feature>
<dbReference type="GO" id="GO:0004930">
    <property type="term" value="F:G protein-coupled receptor activity"/>
    <property type="evidence" value="ECO:0007669"/>
    <property type="project" value="UniProtKB-KW"/>
</dbReference>
<evidence type="ECO:0000256" key="6">
    <source>
        <dbReference type="ARBA" id="ARBA00023136"/>
    </source>
</evidence>
<keyword evidence="4 10" id="KW-1133">Transmembrane helix</keyword>
<feature type="transmembrane region" description="Helical" evidence="10">
    <location>
        <begin position="446"/>
        <end position="468"/>
    </location>
</feature>
<dbReference type="InterPro" id="IPR000276">
    <property type="entry name" value="GPCR_Rhodpsn"/>
</dbReference>
<reference evidence="12" key="1">
    <citation type="submission" date="2020-05" db="UniProtKB">
        <authorList>
            <consortium name="EnsemblMetazoa"/>
        </authorList>
    </citation>
    <scope>IDENTIFICATION</scope>
    <source>
        <strain evidence="12">Jacobina</strain>
    </source>
</reference>
<evidence type="ECO:0000313" key="12">
    <source>
        <dbReference type="EnsemblMetazoa" id="LLOJ002983-PA"/>
    </source>
</evidence>
<evidence type="ECO:0000256" key="9">
    <source>
        <dbReference type="SAM" id="MobiDB-lite"/>
    </source>
</evidence>
<feature type="region of interest" description="Disordered" evidence="9">
    <location>
        <begin position="615"/>
        <end position="638"/>
    </location>
</feature>
<feature type="transmembrane region" description="Helical" evidence="10">
    <location>
        <begin position="97"/>
        <end position="123"/>
    </location>
</feature>
<evidence type="ECO:0000256" key="5">
    <source>
        <dbReference type="ARBA" id="ARBA00023040"/>
    </source>
</evidence>
<feature type="transmembrane region" description="Helical" evidence="10">
    <location>
        <begin position="312"/>
        <end position="333"/>
    </location>
</feature>
<dbReference type="VEuPathDB" id="VectorBase:LLONM1_011475"/>
<keyword evidence="13" id="KW-1185">Reference proteome</keyword>
<keyword evidence="8" id="KW-0807">Transducer</keyword>
<keyword evidence="5" id="KW-0297">G-protein coupled receptor</keyword>
<feature type="transmembrane region" description="Helical" evidence="10">
    <location>
        <begin position="44"/>
        <end position="68"/>
    </location>
</feature>
<dbReference type="PRINTS" id="PR00237">
    <property type="entry name" value="GPCRRHODOPSN"/>
</dbReference>
<feature type="transmembrane region" description="Helical" evidence="10">
    <location>
        <begin position="406"/>
        <end position="434"/>
    </location>
</feature>
<dbReference type="AlphaFoldDB" id="A0A1B0CF63"/>
<keyword evidence="3 10" id="KW-0812">Transmembrane</keyword>
<proteinExistence type="inferred from homology"/>
<evidence type="ECO:0000256" key="10">
    <source>
        <dbReference type="SAM" id="Phobius"/>
    </source>
</evidence>
<evidence type="ECO:0000313" key="13">
    <source>
        <dbReference type="Proteomes" id="UP000092461"/>
    </source>
</evidence>
<dbReference type="Gene3D" id="1.20.1070.10">
    <property type="entry name" value="Rhodopsin 7-helix transmembrane proteins"/>
    <property type="match status" value="2"/>
</dbReference>
<feature type="domain" description="G-protein coupled receptors family 1 profile" evidence="11">
    <location>
        <begin position="40"/>
        <end position="160"/>
    </location>
</feature>
<evidence type="ECO:0000256" key="1">
    <source>
        <dbReference type="ARBA" id="ARBA00004141"/>
    </source>
</evidence>
<dbReference type="EMBL" id="AJWK01009730">
    <property type="status" value="NOT_ANNOTATED_CDS"/>
    <property type="molecule type" value="Genomic_DNA"/>
</dbReference>
<organism evidence="12 13">
    <name type="scientific">Lutzomyia longipalpis</name>
    <name type="common">Sand fly</name>
    <dbReference type="NCBI Taxonomy" id="7200"/>
    <lineage>
        <taxon>Eukaryota</taxon>
        <taxon>Metazoa</taxon>
        <taxon>Ecdysozoa</taxon>
        <taxon>Arthropoda</taxon>
        <taxon>Hexapoda</taxon>
        <taxon>Insecta</taxon>
        <taxon>Pterygota</taxon>
        <taxon>Neoptera</taxon>
        <taxon>Endopterygota</taxon>
        <taxon>Diptera</taxon>
        <taxon>Nematocera</taxon>
        <taxon>Psychodoidea</taxon>
        <taxon>Psychodidae</taxon>
        <taxon>Lutzomyia</taxon>
        <taxon>Lutzomyia</taxon>
    </lineage>
</organism>
<dbReference type="Pfam" id="PF00001">
    <property type="entry name" value="7tm_1"/>
    <property type="match status" value="2"/>
</dbReference>
<feature type="compositionally biased region" description="Basic and acidic residues" evidence="9">
    <location>
        <begin position="617"/>
        <end position="638"/>
    </location>
</feature>
<dbReference type="EnsemblMetazoa" id="LLOJ002983-RA">
    <property type="protein sequence ID" value="LLOJ002983-PA"/>
    <property type="gene ID" value="LLOJ002983"/>
</dbReference>
<name>A0A1B0CF63_LUTLO</name>
<evidence type="ECO:0000256" key="4">
    <source>
        <dbReference type="ARBA" id="ARBA00022989"/>
    </source>
</evidence>
<feature type="transmembrane region" description="Helical" evidence="10">
    <location>
        <begin position="143"/>
        <end position="163"/>
    </location>
</feature>
<feature type="region of interest" description="Disordered" evidence="9">
    <location>
        <begin position="565"/>
        <end position="600"/>
    </location>
</feature>
<keyword evidence="6 10" id="KW-0472">Membrane</keyword>